<dbReference type="Pfam" id="PF03401">
    <property type="entry name" value="TctC"/>
    <property type="match status" value="1"/>
</dbReference>
<dbReference type="CDD" id="cd07012">
    <property type="entry name" value="PBP2_Bug_TTT"/>
    <property type="match status" value="1"/>
</dbReference>
<dbReference type="SUPFAM" id="SSF53850">
    <property type="entry name" value="Periplasmic binding protein-like II"/>
    <property type="match status" value="1"/>
</dbReference>
<dbReference type="InterPro" id="IPR005064">
    <property type="entry name" value="BUG"/>
</dbReference>
<sequence>MPGLSPVARTCSRRRVLHAALAGALPGPGVARAQAQSWPNRPLRLIVPFPPGGATDLLARVLAERLGARLGQSVVVENRGGAAGVIAAELASRAEPDGFTLFFASIGTVSINPSLHAKLSYRPEDLLPVALFADLPNVIVVRGDSPWKSLADMLAEARARPGALAYSSSGSGSSLHLSGEMLKADAGVDILHVPFRGGADTANQLMGGRIDIGVNNLPSVITLLRGGQLRALAVTSPDRSPALPDVPTVAESGIPALANYAATAWFGLQVPRGTPGAIIERLNTEVNAVCAEPQARERVEQLGARMRGGSVAEFSAYAVAESEKWAAVIRRSGAKVD</sequence>
<gene>
    <name evidence="2" type="ORF">E2C06_09105</name>
</gene>
<comment type="caution">
    <text evidence="2">The sequence shown here is derived from an EMBL/GenBank/DDBJ whole genome shotgun (WGS) entry which is preliminary data.</text>
</comment>
<dbReference type="PANTHER" id="PTHR42928">
    <property type="entry name" value="TRICARBOXYLATE-BINDING PROTEIN"/>
    <property type="match status" value="1"/>
</dbReference>
<dbReference type="PANTHER" id="PTHR42928:SF5">
    <property type="entry name" value="BLR1237 PROTEIN"/>
    <property type="match status" value="1"/>
</dbReference>
<evidence type="ECO:0000313" key="3">
    <source>
        <dbReference type="Proteomes" id="UP000295096"/>
    </source>
</evidence>
<dbReference type="PIRSF" id="PIRSF017082">
    <property type="entry name" value="YflP"/>
    <property type="match status" value="1"/>
</dbReference>
<organism evidence="2 3">
    <name type="scientific">Dankookia rubra</name>
    <dbReference type="NCBI Taxonomy" id="1442381"/>
    <lineage>
        <taxon>Bacteria</taxon>
        <taxon>Pseudomonadati</taxon>
        <taxon>Pseudomonadota</taxon>
        <taxon>Alphaproteobacteria</taxon>
        <taxon>Acetobacterales</taxon>
        <taxon>Roseomonadaceae</taxon>
        <taxon>Dankookia</taxon>
    </lineage>
</organism>
<dbReference type="InterPro" id="IPR042100">
    <property type="entry name" value="Bug_dom1"/>
</dbReference>
<reference evidence="2 3" key="1">
    <citation type="journal article" date="2016" name="J. Microbiol.">
        <title>Dankookia rubra gen. nov., sp. nov., an alphaproteobacterium isolated from sediment of a shallow stream.</title>
        <authorList>
            <person name="Kim W.H."/>
            <person name="Kim D.H."/>
            <person name="Kang K."/>
            <person name="Ahn T.Y."/>
        </authorList>
    </citation>
    <scope>NUCLEOTIDE SEQUENCE [LARGE SCALE GENOMIC DNA]</scope>
    <source>
        <strain evidence="2 3">JCM30602</strain>
    </source>
</reference>
<dbReference type="Proteomes" id="UP000295096">
    <property type="component" value="Unassembled WGS sequence"/>
</dbReference>
<keyword evidence="3" id="KW-1185">Reference proteome</keyword>
<accession>A0A4R5QIJ5</accession>
<dbReference type="EMBL" id="SMSJ01000008">
    <property type="protein sequence ID" value="TDH62843.1"/>
    <property type="molecule type" value="Genomic_DNA"/>
</dbReference>
<proteinExistence type="inferred from homology"/>
<dbReference type="OrthoDB" id="7259884at2"/>
<dbReference type="AlphaFoldDB" id="A0A4R5QIJ5"/>
<evidence type="ECO:0000256" key="1">
    <source>
        <dbReference type="ARBA" id="ARBA00006987"/>
    </source>
</evidence>
<evidence type="ECO:0000313" key="2">
    <source>
        <dbReference type="EMBL" id="TDH62843.1"/>
    </source>
</evidence>
<comment type="similarity">
    <text evidence="1">Belongs to the UPF0065 (bug) family.</text>
</comment>
<name>A0A4R5QIJ5_9PROT</name>
<dbReference type="Gene3D" id="3.40.190.10">
    <property type="entry name" value="Periplasmic binding protein-like II"/>
    <property type="match status" value="1"/>
</dbReference>
<protein>
    <submittedName>
        <fullName evidence="2">Tripartite tricarboxylate transporter substrate binding protein</fullName>
    </submittedName>
</protein>
<dbReference type="Gene3D" id="3.40.190.150">
    <property type="entry name" value="Bordetella uptake gene, domain 1"/>
    <property type="match status" value="1"/>
</dbReference>